<reference evidence="3" key="1">
    <citation type="journal article" date="2019" name="Int. J. Syst. Evol. Microbiol.">
        <title>The Global Catalogue of Microorganisms (GCM) 10K type strain sequencing project: providing services to taxonomists for standard genome sequencing and annotation.</title>
        <authorList>
            <consortium name="The Broad Institute Genomics Platform"/>
            <consortium name="The Broad Institute Genome Sequencing Center for Infectious Disease"/>
            <person name="Wu L."/>
            <person name="Ma J."/>
        </authorList>
    </citation>
    <scope>NUCLEOTIDE SEQUENCE [LARGE SCALE GENOMIC DNA]</scope>
    <source>
        <strain evidence="3">JCM 16908</strain>
    </source>
</reference>
<evidence type="ECO:0000313" key="3">
    <source>
        <dbReference type="Proteomes" id="UP001500888"/>
    </source>
</evidence>
<evidence type="ECO:0000256" key="1">
    <source>
        <dbReference type="SAM" id="SignalP"/>
    </source>
</evidence>
<name>A0ABP7HHV4_9ACTN</name>
<accession>A0ABP7HHV4</accession>
<comment type="caution">
    <text evidence="2">The sequence shown here is derived from an EMBL/GenBank/DDBJ whole genome shotgun (WGS) entry which is preliminary data.</text>
</comment>
<organism evidence="2 3">
    <name type="scientific">Sphaerisporangium flaviroseum</name>
    <dbReference type="NCBI Taxonomy" id="509199"/>
    <lineage>
        <taxon>Bacteria</taxon>
        <taxon>Bacillati</taxon>
        <taxon>Actinomycetota</taxon>
        <taxon>Actinomycetes</taxon>
        <taxon>Streptosporangiales</taxon>
        <taxon>Streptosporangiaceae</taxon>
        <taxon>Sphaerisporangium</taxon>
    </lineage>
</organism>
<sequence>MRTSLNIRGALAVAVVAAGASWLGTGSAVAEAPCQSGPPATLGSVGAPYACEELADLPAPYAPGHGRYSGGDPLIGIEHIGRSSGLPSNTTTVIGLADLPAIEYSTDLPYLVNDYPVTHGGVMRYDDRPAPRGAAYSDVPDAPALDAAPVIPSASVDAHAVPAPAAEPAKPSDAVTADVQKLPSVDTTLTGVRVR</sequence>
<evidence type="ECO:0000313" key="2">
    <source>
        <dbReference type="EMBL" id="GAA3792163.1"/>
    </source>
</evidence>
<gene>
    <name evidence="2" type="ORF">GCM10022226_09180</name>
</gene>
<proteinExistence type="predicted"/>
<dbReference type="Proteomes" id="UP001500888">
    <property type="component" value="Unassembled WGS sequence"/>
</dbReference>
<dbReference type="RefSeq" id="WP_344934531.1">
    <property type="nucleotide sequence ID" value="NZ_BAAAZR010000001.1"/>
</dbReference>
<dbReference type="EMBL" id="BAAAZR010000001">
    <property type="protein sequence ID" value="GAA3792163.1"/>
    <property type="molecule type" value="Genomic_DNA"/>
</dbReference>
<feature type="chain" id="PRO_5045557434" evidence="1">
    <location>
        <begin position="31"/>
        <end position="195"/>
    </location>
</feature>
<feature type="signal peptide" evidence="1">
    <location>
        <begin position="1"/>
        <end position="30"/>
    </location>
</feature>
<keyword evidence="3" id="KW-1185">Reference proteome</keyword>
<keyword evidence="1" id="KW-0732">Signal</keyword>
<protein>
    <submittedName>
        <fullName evidence="2">Uncharacterized protein</fullName>
    </submittedName>
</protein>